<keyword evidence="2" id="KW-0805">Transcription regulation</keyword>
<gene>
    <name evidence="6" type="ORF">EMK97_00610</name>
</gene>
<protein>
    <submittedName>
        <fullName evidence="6">LysR family transcriptional regulator</fullName>
    </submittedName>
</protein>
<dbReference type="AlphaFoldDB" id="A0A4P6P4M2"/>
<dbReference type="PANTHER" id="PTHR30537:SF5">
    <property type="entry name" value="HTH-TYPE TRANSCRIPTIONAL ACTIVATOR TTDR-RELATED"/>
    <property type="match status" value="1"/>
</dbReference>
<dbReference type="Gene3D" id="1.10.10.10">
    <property type="entry name" value="Winged helix-like DNA-binding domain superfamily/Winged helix DNA-binding domain"/>
    <property type="match status" value="1"/>
</dbReference>
<dbReference type="InterPro" id="IPR036390">
    <property type="entry name" value="WH_DNA-bd_sf"/>
</dbReference>
<dbReference type="Pfam" id="PF03466">
    <property type="entry name" value="LysR_substrate"/>
    <property type="match status" value="1"/>
</dbReference>
<organism evidence="6 7">
    <name type="scientific">Litorilituus sediminis</name>
    <dbReference type="NCBI Taxonomy" id="718192"/>
    <lineage>
        <taxon>Bacteria</taxon>
        <taxon>Pseudomonadati</taxon>
        <taxon>Pseudomonadota</taxon>
        <taxon>Gammaproteobacteria</taxon>
        <taxon>Alteromonadales</taxon>
        <taxon>Colwelliaceae</taxon>
        <taxon>Litorilituus</taxon>
    </lineage>
</organism>
<evidence type="ECO:0000313" key="7">
    <source>
        <dbReference type="Proteomes" id="UP000290244"/>
    </source>
</evidence>
<dbReference type="InterPro" id="IPR005119">
    <property type="entry name" value="LysR_subst-bd"/>
</dbReference>
<dbReference type="RefSeq" id="WP_130598467.1">
    <property type="nucleotide sequence ID" value="NZ_CP034759.1"/>
</dbReference>
<evidence type="ECO:0000259" key="5">
    <source>
        <dbReference type="PROSITE" id="PS50931"/>
    </source>
</evidence>
<feature type="domain" description="HTH lysR-type" evidence="5">
    <location>
        <begin position="2"/>
        <end position="59"/>
    </location>
</feature>
<accession>A0A4P6P4M2</accession>
<dbReference type="GO" id="GO:0003700">
    <property type="term" value="F:DNA-binding transcription factor activity"/>
    <property type="evidence" value="ECO:0007669"/>
    <property type="project" value="InterPro"/>
</dbReference>
<evidence type="ECO:0000256" key="3">
    <source>
        <dbReference type="ARBA" id="ARBA00023125"/>
    </source>
</evidence>
<dbReference type="PANTHER" id="PTHR30537">
    <property type="entry name" value="HTH-TYPE TRANSCRIPTIONAL REGULATOR"/>
    <property type="match status" value="1"/>
</dbReference>
<evidence type="ECO:0000256" key="4">
    <source>
        <dbReference type="ARBA" id="ARBA00023163"/>
    </source>
</evidence>
<evidence type="ECO:0000313" key="6">
    <source>
        <dbReference type="EMBL" id="QBG34347.1"/>
    </source>
</evidence>
<comment type="similarity">
    <text evidence="1">Belongs to the LysR transcriptional regulatory family.</text>
</comment>
<dbReference type="InterPro" id="IPR000847">
    <property type="entry name" value="LysR_HTH_N"/>
</dbReference>
<dbReference type="KEGG" id="lsd:EMK97_00610"/>
<proteinExistence type="inferred from homology"/>
<sequence length="303" mass="34570">MINSDDLRFFRTVASNTSLAATARALNVTPPSITQRLQILENKLKLKLVDRHKRSISLTEEGVFLAERAALILAEMDDMHEAIYSQRNEVAGCLKVLAPLGFGRKYIAPLITEFQQQHQNLSVELQLSDNPDWSEKNSWDIIINIGELRDSTLKLSTLATNKRFLCASPQYIDKYGMPENPAQLRQHHCIALKENNEDVTMWKMQHRNTGSTESIRIIPQLSCNDGNVIKQWAMDGYGIISRSEWDVAKEINQGHLVRLLSDYELPQADIVALLNTDQRARAERTARFLTRLKEVIGAKPWYE</sequence>
<reference evidence="6 7" key="1">
    <citation type="submission" date="2018-12" db="EMBL/GenBank/DDBJ databases">
        <title>Complete genome of Litorilituus sediminis.</title>
        <authorList>
            <person name="Liu A."/>
            <person name="Rong J."/>
        </authorList>
    </citation>
    <scope>NUCLEOTIDE SEQUENCE [LARGE SCALE GENOMIC DNA]</scope>
    <source>
        <strain evidence="6 7">JCM 17549</strain>
    </source>
</reference>
<dbReference type="SUPFAM" id="SSF46785">
    <property type="entry name" value="Winged helix' DNA-binding domain"/>
    <property type="match status" value="1"/>
</dbReference>
<dbReference type="Pfam" id="PF00126">
    <property type="entry name" value="HTH_1"/>
    <property type="match status" value="1"/>
</dbReference>
<dbReference type="SUPFAM" id="SSF53850">
    <property type="entry name" value="Periplasmic binding protein-like II"/>
    <property type="match status" value="1"/>
</dbReference>
<dbReference type="PROSITE" id="PS50931">
    <property type="entry name" value="HTH_LYSR"/>
    <property type="match status" value="1"/>
</dbReference>
<dbReference type="Proteomes" id="UP000290244">
    <property type="component" value="Chromosome"/>
</dbReference>
<keyword evidence="3" id="KW-0238">DNA-binding</keyword>
<keyword evidence="4" id="KW-0804">Transcription</keyword>
<dbReference type="InterPro" id="IPR058163">
    <property type="entry name" value="LysR-type_TF_proteobact-type"/>
</dbReference>
<dbReference type="OrthoDB" id="9786526at2"/>
<evidence type="ECO:0000256" key="2">
    <source>
        <dbReference type="ARBA" id="ARBA00023015"/>
    </source>
</evidence>
<dbReference type="Gene3D" id="3.40.190.290">
    <property type="match status" value="1"/>
</dbReference>
<dbReference type="EMBL" id="CP034759">
    <property type="protein sequence ID" value="QBG34347.1"/>
    <property type="molecule type" value="Genomic_DNA"/>
</dbReference>
<name>A0A4P6P4M2_9GAMM</name>
<dbReference type="GO" id="GO:0003677">
    <property type="term" value="F:DNA binding"/>
    <property type="evidence" value="ECO:0007669"/>
    <property type="project" value="UniProtKB-KW"/>
</dbReference>
<keyword evidence="7" id="KW-1185">Reference proteome</keyword>
<dbReference type="InterPro" id="IPR036388">
    <property type="entry name" value="WH-like_DNA-bd_sf"/>
</dbReference>
<evidence type="ECO:0000256" key="1">
    <source>
        <dbReference type="ARBA" id="ARBA00009437"/>
    </source>
</evidence>